<dbReference type="InterPro" id="IPR050231">
    <property type="entry name" value="Iron_ascorbate_oxido_reductase"/>
</dbReference>
<dbReference type="PROSITE" id="PS51471">
    <property type="entry name" value="FE2OG_OXY"/>
    <property type="match status" value="1"/>
</dbReference>
<dbReference type="SUPFAM" id="SSF51197">
    <property type="entry name" value="Clavaminate synthase-like"/>
    <property type="match status" value="1"/>
</dbReference>
<evidence type="ECO:0000313" key="3">
    <source>
        <dbReference type="EMBL" id="KAH3712445.1"/>
    </source>
</evidence>
<reference evidence="3" key="2">
    <citation type="submission" date="2020-11" db="EMBL/GenBank/DDBJ databases">
        <authorList>
            <person name="McCartney M.A."/>
            <person name="Auch B."/>
            <person name="Kono T."/>
            <person name="Mallez S."/>
            <person name="Becker A."/>
            <person name="Gohl D.M."/>
            <person name="Silverstein K.A.T."/>
            <person name="Koren S."/>
            <person name="Bechman K.B."/>
            <person name="Herman A."/>
            <person name="Abrahante J.E."/>
            <person name="Garbe J."/>
        </authorList>
    </citation>
    <scope>NUCLEOTIDE SEQUENCE</scope>
    <source>
        <strain evidence="3">Duluth1</strain>
        <tissue evidence="3">Whole animal</tissue>
    </source>
</reference>
<organism evidence="3 4">
    <name type="scientific">Dreissena polymorpha</name>
    <name type="common">Zebra mussel</name>
    <name type="synonym">Mytilus polymorpha</name>
    <dbReference type="NCBI Taxonomy" id="45954"/>
    <lineage>
        <taxon>Eukaryota</taxon>
        <taxon>Metazoa</taxon>
        <taxon>Spiralia</taxon>
        <taxon>Lophotrochozoa</taxon>
        <taxon>Mollusca</taxon>
        <taxon>Bivalvia</taxon>
        <taxon>Autobranchia</taxon>
        <taxon>Heteroconchia</taxon>
        <taxon>Euheterodonta</taxon>
        <taxon>Imparidentia</taxon>
        <taxon>Neoheterodontei</taxon>
        <taxon>Myida</taxon>
        <taxon>Dreissenoidea</taxon>
        <taxon>Dreissenidae</taxon>
        <taxon>Dreissena</taxon>
    </lineage>
</organism>
<dbReference type="EMBL" id="JAIWYP010000014">
    <property type="protein sequence ID" value="KAH3712445.1"/>
    <property type="molecule type" value="Genomic_DNA"/>
</dbReference>
<dbReference type="Proteomes" id="UP000828390">
    <property type="component" value="Unassembled WGS sequence"/>
</dbReference>
<dbReference type="InterPro" id="IPR026992">
    <property type="entry name" value="DIOX_N"/>
</dbReference>
<evidence type="ECO:0000259" key="2">
    <source>
        <dbReference type="PROSITE" id="PS51471"/>
    </source>
</evidence>
<keyword evidence="1" id="KW-0408">Iron</keyword>
<accession>A0A9D4BW99</accession>
<keyword evidence="4" id="KW-1185">Reference proteome</keyword>
<sequence length="334" mass="38488">MASGELIDLPIIDFAKAKTDREEQAKQIVDVLESVGFAFIDNVQGIDFKGLWDCCQWFFAKPTDFKRKIMRQQWNPESSNIYRGYFPVVPGEPSRKEAFEFARDVKEDDPTVSKSNWFYEKSTWPEEDGTLPFKEFLQGQYEFMHEACMELLRLCAIGLGIPEESFTDLFNPNPCSTFRIQHYPPWVGEPPAIARLEDGKVVTTPEHTDSDFMTLLTPFHFGGLEVMQANGTWAEVKTRPGSLIMNIGDTFSRMLGGRFKATRHRVLDIGEGRYSVPFFLSPKFHGDIGINFLSQYTKEGDAHVPERFGPWVLYTMKHKKKYFEYKVLPEIEDV</sequence>
<dbReference type="Gene3D" id="2.60.120.330">
    <property type="entry name" value="B-lactam Antibiotic, Isopenicillin N Synthase, Chain"/>
    <property type="match status" value="1"/>
</dbReference>
<dbReference type="PRINTS" id="PR00682">
    <property type="entry name" value="IPNSYNTHASE"/>
</dbReference>
<dbReference type="Pfam" id="PF03171">
    <property type="entry name" value="2OG-FeII_Oxy"/>
    <property type="match status" value="1"/>
</dbReference>
<dbReference type="InterPro" id="IPR027443">
    <property type="entry name" value="IPNS-like_sf"/>
</dbReference>
<evidence type="ECO:0000313" key="4">
    <source>
        <dbReference type="Proteomes" id="UP000828390"/>
    </source>
</evidence>
<reference evidence="3" key="1">
    <citation type="journal article" date="2019" name="bioRxiv">
        <title>The Genome of the Zebra Mussel, Dreissena polymorpha: A Resource for Invasive Species Research.</title>
        <authorList>
            <person name="McCartney M.A."/>
            <person name="Auch B."/>
            <person name="Kono T."/>
            <person name="Mallez S."/>
            <person name="Zhang Y."/>
            <person name="Obille A."/>
            <person name="Becker A."/>
            <person name="Abrahante J.E."/>
            <person name="Garbe J."/>
            <person name="Badalamenti J.P."/>
            <person name="Herman A."/>
            <person name="Mangelson H."/>
            <person name="Liachko I."/>
            <person name="Sullivan S."/>
            <person name="Sone E.D."/>
            <person name="Koren S."/>
            <person name="Silverstein K.A.T."/>
            <person name="Beckman K.B."/>
            <person name="Gohl D.M."/>
        </authorList>
    </citation>
    <scope>NUCLEOTIDE SEQUENCE</scope>
    <source>
        <strain evidence="3">Duluth1</strain>
        <tissue evidence="3">Whole animal</tissue>
    </source>
</reference>
<dbReference type="PANTHER" id="PTHR47990">
    <property type="entry name" value="2-OXOGLUTARATE (2OG) AND FE(II)-DEPENDENT OXYGENASE SUPERFAMILY PROTEIN-RELATED"/>
    <property type="match status" value="1"/>
</dbReference>
<dbReference type="GO" id="GO:0016491">
    <property type="term" value="F:oxidoreductase activity"/>
    <property type="evidence" value="ECO:0007669"/>
    <property type="project" value="UniProtKB-KW"/>
</dbReference>
<dbReference type="AlphaFoldDB" id="A0A9D4BW99"/>
<dbReference type="GO" id="GO:0046872">
    <property type="term" value="F:metal ion binding"/>
    <property type="evidence" value="ECO:0007669"/>
    <property type="project" value="UniProtKB-KW"/>
</dbReference>
<dbReference type="InterPro" id="IPR005123">
    <property type="entry name" value="Oxoglu/Fe-dep_dioxygenase_dom"/>
</dbReference>
<dbReference type="InterPro" id="IPR044861">
    <property type="entry name" value="IPNS-like_FE2OG_OXY"/>
</dbReference>
<evidence type="ECO:0000256" key="1">
    <source>
        <dbReference type="RuleBase" id="RU003682"/>
    </source>
</evidence>
<protein>
    <recommendedName>
        <fullName evidence="2">Fe2OG dioxygenase domain-containing protein</fullName>
    </recommendedName>
</protein>
<feature type="domain" description="Fe2OG dioxygenase" evidence="2">
    <location>
        <begin position="171"/>
        <end position="282"/>
    </location>
</feature>
<proteinExistence type="inferred from homology"/>
<keyword evidence="1" id="KW-0560">Oxidoreductase</keyword>
<dbReference type="Pfam" id="PF14226">
    <property type="entry name" value="DIOX_N"/>
    <property type="match status" value="1"/>
</dbReference>
<comment type="similarity">
    <text evidence="1">Belongs to the iron/ascorbate-dependent oxidoreductase family.</text>
</comment>
<comment type="caution">
    <text evidence="3">The sequence shown here is derived from an EMBL/GenBank/DDBJ whole genome shotgun (WGS) entry which is preliminary data.</text>
</comment>
<keyword evidence="1" id="KW-0479">Metal-binding</keyword>
<name>A0A9D4BW99_DREPO</name>
<dbReference type="OrthoDB" id="288590at2759"/>
<gene>
    <name evidence="3" type="ORF">DPMN_072145</name>
</gene>